<reference evidence="15 16" key="1">
    <citation type="journal article" date="2016" name="Nat. Commun.">
        <title>Thousands of microbial genomes shed light on interconnected biogeochemical processes in an aquifer system.</title>
        <authorList>
            <person name="Anantharaman K."/>
            <person name="Brown C.T."/>
            <person name="Hug L.A."/>
            <person name="Sharon I."/>
            <person name="Castelle C.J."/>
            <person name="Probst A.J."/>
            <person name="Thomas B.C."/>
            <person name="Singh A."/>
            <person name="Wilkins M.J."/>
            <person name="Karaoz U."/>
            <person name="Brodie E.L."/>
            <person name="Williams K.H."/>
            <person name="Hubbard S.S."/>
            <person name="Banfield J.F."/>
        </authorList>
    </citation>
    <scope>NUCLEOTIDE SEQUENCE [LARGE SCALE GENOMIC DNA]</scope>
</reference>
<keyword evidence="8" id="KW-0378">Hydrolase</keyword>
<comment type="subcellular location">
    <subcellularLocation>
        <location evidence="2">Cell membrane</location>
        <topology evidence="2">Multi-pass membrane protein</topology>
    </subcellularLocation>
</comment>
<evidence type="ECO:0000256" key="3">
    <source>
        <dbReference type="ARBA" id="ARBA00007931"/>
    </source>
</evidence>
<dbReference type="GO" id="GO:0046872">
    <property type="term" value="F:metal ion binding"/>
    <property type="evidence" value="ECO:0007669"/>
    <property type="project" value="UniProtKB-KW"/>
</dbReference>
<feature type="transmembrane region" description="Helical" evidence="13">
    <location>
        <begin position="120"/>
        <end position="140"/>
    </location>
</feature>
<dbReference type="InterPro" id="IPR008915">
    <property type="entry name" value="Peptidase_M50"/>
</dbReference>
<evidence type="ECO:0000256" key="4">
    <source>
        <dbReference type="ARBA" id="ARBA00022475"/>
    </source>
</evidence>
<keyword evidence="5" id="KW-0645">Protease</keyword>
<evidence type="ECO:0000256" key="12">
    <source>
        <dbReference type="ARBA" id="ARBA00023136"/>
    </source>
</evidence>
<protein>
    <recommendedName>
        <fullName evidence="14">Peptidase M50 domain-containing protein</fullName>
    </recommendedName>
</protein>
<gene>
    <name evidence="15" type="ORF">A2206_03720</name>
</gene>
<evidence type="ECO:0000313" key="15">
    <source>
        <dbReference type="EMBL" id="OGH87369.1"/>
    </source>
</evidence>
<dbReference type="CDD" id="cd06158">
    <property type="entry name" value="S2P-M50_like_1"/>
    <property type="match status" value="1"/>
</dbReference>
<evidence type="ECO:0000313" key="16">
    <source>
        <dbReference type="Proteomes" id="UP000177151"/>
    </source>
</evidence>
<dbReference type="GO" id="GO:0005886">
    <property type="term" value="C:plasma membrane"/>
    <property type="evidence" value="ECO:0007669"/>
    <property type="project" value="UniProtKB-SubCell"/>
</dbReference>
<proteinExistence type="inferred from homology"/>
<dbReference type="InterPro" id="IPR044537">
    <property type="entry name" value="Rip2-like"/>
</dbReference>
<keyword evidence="12 13" id="KW-0472">Membrane</keyword>
<accession>A0A1F6NTY1</accession>
<dbReference type="EMBL" id="MFQP01000021">
    <property type="protein sequence ID" value="OGH87369.1"/>
    <property type="molecule type" value="Genomic_DNA"/>
</dbReference>
<dbReference type="AlphaFoldDB" id="A0A1F6NTY1"/>
<evidence type="ECO:0000256" key="11">
    <source>
        <dbReference type="ARBA" id="ARBA00023049"/>
    </source>
</evidence>
<feature type="transmembrane region" description="Helical" evidence="13">
    <location>
        <begin position="50"/>
        <end position="71"/>
    </location>
</feature>
<name>A0A1F6NTY1_9BACT</name>
<evidence type="ECO:0000256" key="9">
    <source>
        <dbReference type="ARBA" id="ARBA00022833"/>
    </source>
</evidence>
<evidence type="ECO:0000256" key="8">
    <source>
        <dbReference type="ARBA" id="ARBA00022801"/>
    </source>
</evidence>
<evidence type="ECO:0000256" key="7">
    <source>
        <dbReference type="ARBA" id="ARBA00022723"/>
    </source>
</evidence>
<dbReference type="Proteomes" id="UP000177151">
    <property type="component" value="Unassembled WGS sequence"/>
</dbReference>
<comment type="similarity">
    <text evidence="3">Belongs to the peptidase M50B family.</text>
</comment>
<evidence type="ECO:0000259" key="14">
    <source>
        <dbReference type="Pfam" id="PF02163"/>
    </source>
</evidence>
<evidence type="ECO:0000256" key="6">
    <source>
        <dbReference type="ARBA" id="ARBA00022692"/>
    </source>
</evidence>
<feature type="transmembrane region" description="Helical" evidence="13">
    <location>
        <begin position="169"/>
        <end position="196"/>
    </location>
</feature>
<evidence type="ECO:0000256" key="10">
    <source>
        <dbReference type="ARBA" id="ARBA00022989"/>
    </source>
</evidence>
<evidence type="ECO:0000256" key="13">
    <source>
        <dbReference type="SAM" id="Phobius"/>
    </source>
</evidence>
<keyword evidence="11" id="KW-0482">Metalloprotease</keyword>
<feature type="transmembrane region" description="Helical" evidence="13">
    <location>
        <begin position="91"/>
        <end position="114"/>
    </location>
</feature>
<evidence type="ECO:0000256" key="2">
    <source>
        <dbReference type="ARBA" id="ARBA00004651"/>
    </source>
</evidence>
<keyword evidence="10 13" id="KW-1133">Transmembrane helix</keyword>
<sequence>MQSLLFFLVVIPSAIIHEYSHGWMADRLGDPTARYAGRLTLDPRVHVDKWGTFLLPALLYFMTGGSFLFAYAKPVPYNPYNLKNQKWGPSLVAIAGPASNFILAAIFGLIIQLIDFSGNLAMMLSVIVYANVLLAVFNLVPIPPLDGSKILYAILPDSMWKVKQMLEQYGFFILLIFIFFFFHLISPIIQFLYLLFVGAV</sequence>
<keyword evidence="7" id="KW-0479">Metal-binding</keyword>
<dbReference type="PANTHER" id="PTHR35864">
    <property type="entry name" value="ZINC METALLOPROTEASE MJ0611-RELATED"/>
    <property type="match status" value="1"/>
</dbReference>
<comment type="cofactor">
    <cofactor evidence="1">
        <name>Zn(2+)</name>
        <dbReference type="ChEBI" id="CHEBI:29105"/>
    </cofactor>
</comment>
<comment type="caution">
    <text evidence="15">The sequence shown here is derived from an EMBL/GenBank/DDBJ whole genome shotgun (WGS) entry which is preliminary data.</text>
</comment>
<dbReference type="GO" id="GO:0006508">
    <property type="term" value="P:proteolysis"/>
    <property type="evidence" value="ECO:0007669"/>
    <property type="project" value="UniProtKB-KW"/>
</dbReference>
<dbReference type="Pfam" id="PF02163">
    <property type="entry name" value="Peptidase_M50"/>
    <property type="match status" value="2"/>
</dbReference>
<dbReference type="GO" id="GO:0008237">
    <property type="term" value="F:metallopeptidase activity"/>
    <property type="evidence" value="ECO:0007669"/>
    <property type="project" value="UniProtKB-KW"/>
</dbReference>
<keyword evidence="6 13" id="KW-0812">Transmembrane</keyword>
<keyword evidence="9" id="KW-0862">Zinc</keyword>
<feature type="domain" description="Peptidase M50" evidence="14">
    <location>
        <begin position="120"/>
        <end position="176"/>
    </location>
</feature>
<organism evidence="15 16">
    <name type="scientific">Candidatus Magasanikbacteria bacterium RIFOXYA1_FULL_40_8</name>
    <dbReference type="NCBI Taxonomy" id="1798694"/>
    <lineage>
        <taxon>Bacteria</taxon>
        <taxon>Candidatus Magasanikiibacteriota</taxon>
    </lineage>
</organism>
<evidence type="ECO:0000256" key="5">
    <source>
        <dbReference type="ARBA" id="ARBA00022670"/>
    </source>
</evidence>
<feature type="domain" description="Peptidase M50" evidence="14">
    <location>
        <begin position="6"/>
        <end position="111"/>
    </location>
</feature>
<dbReference type="InterPro" id="IPR052348">
    <property type="entry name" value="Metallopeptidase_M50B"/>
</dbReference>
<keyword evidence="4" id="KW-1003">Cell membrane</keyword>
<evidence type="ECO:0000256" key="1">
    <source>
        <dbReference type="ARBA" id="ARBA00001947"/>
    </source>
</evidence>
<dbReference type="PANTHER" id="PTHR35864:SF1">
    <property type="entry name" value="ZINC METALLOPROTEASE YWHC-RELATED"/>
    <property type="match status" value="1"/>
</dbReference>